<keyword evidence="4 9" id="KW-0328">Glycosyltransferase</keyword>
<dbReference type="InterPro" id="IPR035090">
    <property type="entry name" value="Pyridoxal_P_attach_site"/>
</dbReference>
<dbReference type="OrthoDB" id="9215500at2759"/>
<dbReference type="InterPro" id="IPR000811">
    <property type="entry name" value="Glyco_trans_35"/>
</dbReference>
<keyword evidence="6 8" id="KW-0663">Pyridoxal phosphate</keyword>
<name>A0A087TEN8_STEMI</name>
<evidence type="ECO:0000256" key="4">
    <source>
        <dbReference type="ARBA" id="ARBA00022676"/>
    </source>
</evidence>
<gene>
    <name evidence="10" type="ORF">X975_20786</name>
</gene>
<evidence type="ECO:0000256" key="8">
    <source>
        <dbReference type="PIRSR" id="PIRSR000460-1"/>
    </source>
</evidence>
<comment type="similarity">
    <text evidence="2 9">Belongs to the glycogen phosphorylase family.</text>
</comment>
<accession>A0A087TEN8</accession>
<keyword evidence="7 9" id="KW-0119">Carbohydrate metabolism</keyword>
<evidence type="ECO:0000256" key="6">
    <source>
        <dbReference type="ARBA" id="ARBA00022898"/>
    </source>
</evidence>
<evidence type="ECO:0000256" key="3">
    <source>
        <dbReference type="ARBA" id="ARBA00022600"/>
    </source>
</evidence>
<keyword evidence="3" id="KW-0321">Glycogen metabolism</keyword>
<evidence type="ECO:0000256" key="9">
    <source>
        <dbReference type="RuleBase" id="RU000587"/>
    </source>
</evidence>
<dbReference type="Proteomes" id="UP000054359">
    <property type="component" value="Unassembled WGS sequence"/>
</dbReference>
<dbReference type="FunFam" id="3.40.50.2000:FF:000005">
    <property type="entry name" value="Alpha-1,4 glucan phosphorylase"/>
    <property type="match status" value="1"/>
</dbReference>
<comment type="function">
    <text evidence="9">Allosteric enzyme that catalyzes the rate-limiting step in glycogen catabolism, the phosphorolytic cleavage of glycogen to produce glucose-1-phosphate, and plays a central role in maintaining cellular and organismal glucose homeostasis.</text>
</comment>
<feature type="non-terminal residue" evidence="10">
    <location>
        <position position="857"/>
    </location>
</feature>
<organism evidence="10 11">
    <name type="scientific">Stegodyphus mimosarum</name>
    <name type="common">African social velvet spider</name>
    <dbReference type="NCBI Taxonomy" id="407821"/>
    <lineage>
        <taxon>Eukaryota</taxon>
        <taxon>Metazoa</taxon>
        <taxon>Ecdysozoa</taxon>
        <taxon>Arthropoda</taxon>
        <taxon>Chelicerata</taxon>
        <taxon>Arachnida</taxon>
        <taxon>Araneae</taxon>
        <taxon>Araneomorphae</taxon>
        <taxon>Entelegynae</taxon>
        <taxon>Eresoidea</taxon>
        <taxon>Eresidae</taxon>
        <taxon>Stegodyphus</taxon>
    </lineage>
</organism>
<evidence type="ECO:0000256" key="5">
    <source>
        <dbReference type="ARBA" id="ARBA00022679"/>
    </source>
</evidence>
<reference evidence="10 11" key="1">
    <citation type="submission" date="2013-11" db="EMBL/GenBank/DDBJ databases">
        <title>Genome sequencing of Stegodyphus mimosarum.</title>
        <authorList>
            <person name="Bechsgaard J."/>
        </authorList>
    </citation>
    <scope>NUCLEOTIDE SEQUENCE [LARGE SCALE GENOMIC DNA]</scope>
</reference>
<dbReference type="FunFam" id="3.40.50.2000:FF:000149">
    <property type="entry name" value="Glycogen phosphorylase, muscle form"/>
    <property type="match status" value="1"/>
</dbReference>
<dbReference type="EC" id="2.4.1.1" evidence="9"/>
<dbReference type="EMBL" id="KK114877">
    <property type="protein sequence ID" value="KFM63577.1"/>
    <property type="molecule type" value="Genomic_DNA"/>
</dbReference>
<evidence type="ECO:0000313" key="10">
    <source>
        <dbReference type="EMBL" id="KFM63577.1"/>
    </source>
</evidence>
<dbReference type="GO" id="GO:0005737">
    <property type="term" value="C:cytoplasm"/>
    <property type="evidence" value="ECO:0007669"/>
    <property type="project" value="TreeGrafter"/>
</dbReference>
<dbReference type="AlphaFoldDB" id="A0A087TEN8"/>
<feature type="modified residue" description="N6-(pyridoxal phosphate)lysine" evidence="8">
    <location>
        <position position="684"/>
    </location>
</feature>
<dbReference type="GO" id="GO:0030170">
    <property type="term" value="F:pyridoxal phosphate binding"/>
    <property type="evidence" value="ECO:0007669"/>
    <property type="project" value="InterPro"/>
</dbReference>
<dbReference type="Pfam" id="PF00343">
    <property type="entry name" value="Phosphorylase"/>
    <property type="match status" value="1"/>
</dbReference>
<evidence type="ECO:0000256" key="2">
    <source>
        <dbReference type="ARBA" id="ARBA00006047"/>
    </source>
</evidence>
<dbReference type="GO" id="GO:0008184">
    <property type="term" value="F:glycogen phosphorylase activity"/>
    <property type="evidence" value="ECO:0007669"/>
    <property type="project" value="InterPro"/>
</dbReference>
<dbReference type="InterPro" id="IPR011833">
    <property type="entry name" value="Glycg_phsphrylas"/>
</dbReference>
<dbReference type="STRING" id="407821.A0A087TEN8"/>
<dbReference type="PANTHER" id="PTHR11468">
    <property type="entry name" value="GLYCOGEN PHOSPHORYLASE"/>
    <property type="match status" value="1"/>
</dbReference>
<dbReference type="Gene3D" id="3.40.50.2000">
    <property type="entry name" value="Glycogen Phosphorylase B"/>
    <property type="match status" value="2"/>
</dbReference>
<dbReference type="SUPFAM" id="SSF53756">
    <property type="entry name" value="UDP-Glycosyltransferase/glycogen phosphorylase"/>
    <property type="match status" value="1"/>
</dbReference>
<comment type="catalytic activity">
    <reaction evidence="9">
        <text>[(1-&gt;4)-alpha-D-glucosyl](n) + phosphate = [(1-&gt;4)-alpha-D-glucosyl](n-1) + alpha-D-glucose 1-phosphate</text>
        <dbReference type="Rhea" id="RHEA:41732"/>
        <dbReference type="Rhea" id="RHEA-COMP:9584"/>
        <dbReference type="Rhea" id="RHEA-COMP:9586"/>
        <dbReference type="ChEBI" id="CHEBI:15444"/>
        <dbReference type="ChEBI" id="CHEBI:43474"/>
        <dbReference type="ChEBI" id="CHEBI:58601"/>
        <dbReference type="EC" id="2.4.1.1"/>
    </reaction>
</comment>
<dbReference type="PIRSF" id="PIRSF000460">
    <property type="entry name" value="Pprylas_GlgP"/>
    <property type="match status" value="1"/>
</dbReference>
<protein>
    <recommendedName>
        <fullName evidence="9">Alpha-1,4 glucan phosphorylase</fullName>
        <ecNumber evidence="9">2.4.1.1</ecNumber>
    </recommendedName>
</protein>
<evidence type="ECO:0000256" key="7">
    <source>
        <dbReference type="ARBA" id="ARBA00023277"/>
    </source>
</evidence>
<keyword evidence="11" id="KW-1185">Reference proteome</keyword>
<sequence length="857" mass="99621">MTARSRRENLLERRRQISVTGLPTVDDVTEIKKLFNRHIHYWLIKDRNVATTRDYYNSLAWTIKDRLAGRWIRTQQLNYAKDPKRVYYLSLEYDVGRSLTNAIMNLGMRETCDQALYQLGLDLEELADAEEDIGLGHGGLGRLAACFLDSMATLGLAAYGYGIRYEYGIFRQRIENGEQREDPDDWLAFGNVWERSRPECVKEVHFYGKVVKDLRGYKWVDTEVVNAIPYDYPIPGFENNVVNILRLWSARSPTSFDLNFFNDGDYINAVIKRNEAENITRVLYPTDNFLLGRELRLKQEYFFVTATVQDIIHRYKSWKFGTIESIRKPFEKFPAKVAIQLNDTHASLAIPELMRILLDVEYLSWENAWDITIRTCAYTNHTVLPEALEKWPVTMFGKLLPRHMQIIYEINARFLQEVERTWPDDIHRLRRMSLIEVDQPKRINMAHLAIIGSHTVNGVAAIHTEILKKDLFKDFYEMMPYKFQNKTNGVSPRRWLLLCNPGLSEAISEKIGDQWITHLDELQQLKNFLNDRDFIKTIMKVKQTNKDKLVNYLAKHYNVRINIKSMFDIQVKRFHEYKRQLLNCLHIITMYNKIKRNLDSPFVARTVIIGGKAAPGYHAAKDIIRLVCAVANVVNNDPVVGNKLKVIFLENYRVTLAEIVIPAADLSEQISTAGTEASGTGNMKFMMNGALTICTLDGANIEIKEEVGDENIFTFGMTVEEVEEMKCKGYDAWSYYKRLDDLREAIDQINSGHFSPHDPHTFKNLVNILMNHDRYFVLADYESYIECQEKLWLWVSSFQYVCIASMSEVSKRMDVDGLDYNEIVNLRFLHGLDDGRKTFDFCMKFGLIADRYECPVS</sequence>
<evidence type="ECO:0000256" key="1">
    <source>
        <dbReference type="ARBA" id="ARBA00001933"/>
    </source>
</evidence>
<proteinExistence type="inferred from homology"/>
<keyword evidence="5 9" id="KW-0808">Transferase</keyword>
<comment type="cofactor">
    <cofactor evidence="1 9">
        <name>pyridoxal 5'-phosphate</name>
        <dbReference type="ChEBI" id="CHEBI:597326"/>
    </cofactor>
</comment>
<dbReference type="CDD" id="cd04300">
    <property type="entry name" value="GT35_Glycogen_Phosphorylase"/>
    <property type="match status" value="1"/>
</dbReference>
<dbReference type="PANTHER" id="PTHR11468:SF13">
    <property type="entry name" value="GLYCOGEN PHOSPHORYLASE"/>
    <property type="match status" value="1"/>
</dbReference>
<dbReference type="GO" id="GO:0005980">
    <property type="term" value="P:glycogen catabolic process"/>
    <property type="evidence" value="ECO:0007669"/>
    <property type="project" value="TreeGrafter"/>
</dbReference>
<evidence type="ECO:0000313" key="11">
    <source>
        <dbReference type="Proteomes" id="UP000054359"/>
    </source>
</evidence>
<dbReference type="PROSITE" id="PS00102">
    <property type="entry name" value="PHOSPHORYLASE"/>
    <property type="match status" value="1"/>
</dbReference>
<dbReference type="NCBIfam" id="TIGR02093">
    <property type="entry name" value="P_ylase"/>
    <property type="match status" value="1"/>
</dbReference>